<dbReference type="RefSeq" id="XP_001805730.1">
    <property type="nucleotide sequence ID" value="XM_001805678.1"/>
</dbReference>
<evidence type="ECO:0000313" key="3">
    <source>
        <dbReference type="Proteomes" id="UP000663193"/>
    </source>
</evidence>
<dbReference type="Proteomes" id="UP000663193">
    <property type="component" value="Chromosome 4"/>
</dbReference>
<reference evidence="3" key="1">
    <citation type="journal article" date="2021" name="BMC Genomics">
        <title>Chromosome-level genome assembly and manually-curated proteome of model necrotroph Parastagonospora nodorum Sn15 reveals a genome-wide trove of candidate effector homologs, and redundancy of virulence-related functions within an accessory chromosome.</title>
        <authorList>
            <person name="Bertazzoni S."/>
            <person name="Jones D.A.B."/>
            <person name="Phan H.T."/>
            <person name="Tan K.-C."/>
            <person name="Hane J.K."/>
        </authorList>
    </citation>
    <scope>NUCLEOTIDE SEQUENCE [LARGE SCALE GENOMIC DNA]</scope>
    <source>
        <strain evidence="3">SN15 / ATCC MYA-4574 / FGSC 10173)</strain>
    </source>
</reference>
<dbReference type="KEGG" id="pno:SNOG_15585"/>
<evidence type="ECO:0000313" key="2">
    <source>
        <dbReference type="EMBL" id="QRC93920.1"/>
    </source>
</evidence>
<feature type="compositionally biased region" description="Polar residues" evidence="1">
    <location>
        <begin position="1"/>
        <end position="24"/>
    </location>
</feature>
<organism evidence="2 3">
    <name type="scientific">Phaeosphaeria nodorum (strain SN15 / ATCC MYA-4574 / FGSC 10173)</name>
    <name type="common">Glume blotch fungus</name>
    <name type="synonym">Parastagonospora nodorum</name>
    <dbReference type="NCBI Taxonomy" id="321614"/>
    <lineage>
        <taxon>Eukaryota</taxon>
        <taxon>Fungi</taxon>
        <taxon>Dikarya</taxon>
        <taxon>Ascomycota</taxon>
        <taxon>Pezizomycotina</taxon>
        <taxon>Dothideomycetes</taxon>
        <taxon>Pleosporomycetidae</taxon>
        <taxon>Pleosporales</taxon>
        <taxon>Pleosporineae</taxon>
        <taxon>Phaeosphaeriaceae</taxon>
        <taxon>Parastagonospora</taxon>
    </lineage>
</organism>
<dbReference type="EMBL" id="CP069026">
    <property type="protein sequence ID" value="QRC93920.1"/>
    <property type="molecule type" value="Genomic_DNA"/>
</dbReference>
<sequence>MHYKHTSSSLRSQYLGNAGRTSAASREETISACASTRRSQRASRGGSHIVSRDRPISGPVLTEALRRQDSAHQPDQALSPLYSKTVAVVSDGSLAHEKTPPFPRDEPVDISVHVNSDSGSGAPAWTPNNRDSIISYAQNDHGITSNGHRVPLRVVNASSIPSPRMLSRQSSYVEYDQDVTVPRTQSSRNSTIEYAQIDRGIISNHLHANLQVANFTMNSTLNAPSNRDSTGSYVYTDRGALGYVLQAPLTVMNPANLRFIDTINEEPDIQYDQRGEETRRRRSLGLVNALPEATQLDQLDPNFSTHQHQLEHSERVLGDDDGASVFRGNRKIHRLSRSASAALLRPLKDGFTKVRALF</sequence>
<name>A0A7U2EZM5_PHANO</name>
<dbReference type="AlphaFoldDB" id="A0A7U2EZM5"/>
<accession>A0A7U2EZM5</accession>
<feature type="region of interest" description="Disordered" evidence="1">
    <location>
        <begin position="1"/>
        <end position="57"/>
    </location>
</feature>
<evidence type="ECO:0000256" key="1">
    <source>
        <dbReference type="SAM" id="MobiDB-lite"/>
    </source>
</evidence>
<protein>
    <submittedName>
        <fullName evidence="2">Uncharacterized protein</fullName>
    </submittedName>
</protein>
<gene>
    <name evidence="2" type="ORF">JI435_155850</name>
</gene>
<keyword evidence="3" id="KW-1185">Reference proteome</keyword>
<proteinExistence type="predicted"/>
<dbReference type="VEuPathDB" id="FungiDB:JI435_155850"/>